<protein>
    <submittedName>
        <fullName evidence="2">Putative phenylacetate-coenzyme A ligase</fullName>
    </submittedName>
</protein>
<dbReference type="EMBL" id="BDGJ01000090">
    <property type="protein sequence ID" value="GAW92673.1"/>
    <property type="molecule type" value="Genomic_DNA"/>
</dbReference>
<reference evidence="3" key="1">
    <citation type="journal article" date="2017" name="Appl. Environ. Microbiol.">
        <title>Genomic analysis of Calderihabitans maritimus KKC1, a thermophilic hydrogenogenic carboxydotrophic bacterium isolated from marine sediment.</title>
        <authorList>
            <person name="Omae K."/>
            <person name="Yoneda Y."/>
            <person name="Fukuyama Y."/>
            <person name="Yoshida T."/>
            <person name="Sako Y."/>
        </authorList>
    </citation>
    <scope>NUCLEOTIDE SEQUENCE [LARGE SCALE GENOMIC DNA]</scope>
    <source>
        <strain evidence="3">KKC1</strain>
    </source>
</reference>
<evidence type="ECO:0000313" key="3">
    <source>
        <dbReference type="Proteomes" id="UP000197032"/>
    </source>
</evidence>
<dbReference type="Pfam" id="PF00501">
    <property type="entry name" value="AMP-binding"/>
    <property type="match status" value="1"/>
</dbReference>
<evidence type="ECO:0000313" key="2">
    <source>
        <dbReference type="EMBL" id="GAW92673.1"/>
    </source>
</evidence>
<sequence length="402" mass="44929">MVTVTQLREFIRYAWERAPAVRAQLNSVGMTPEDFKNLDDLVKIPVLPKKKLMELQRDHPPFGGWNAVSVGEMQRIFTSPGPIYDPQGAGEDFWRWAPALREAGFGPGDLVLNTFSYHLTPAGFMFDSALRSLECVVIPAGVGNVEIQVEMMKSLGATGFTGVPSFLMALIKKAEEKGYQFREEFNLRKAFVTAEKLPETMRTHLAQDYGIEVFQGYGTADAGCIAYECTERKGMHVGKEVVVEIVNPDTGDPVPPGETGEVVVTLLNKTYPLVRFGTGDLASLLTGSCPCGKETPRLSGIFGRVDEAVKVRGLFVHAQQIKKIFDDFPEIKRYQGRVNRSGYRDELELWVEPAQTDTFNSGLVARIKDRAREILRLRVLVRQVAPGTIKEESVLIDRRKWD</sequence>
<feature type="domain" description="AMP-dependent synthetase/ligase" evidence="1">
    <location>
        <begin position="129"/>
        <end position="264"/>
    </location>
</feature>
<dbReference type="InterPro" id="IPR042099">
    <property type="entry name" value="ANL_N_sf"/>
</dbReference>
<keyword evidence="3" id="KW-1185">Reference proteome</keyword>
<dbReference type="OrthoDB" id="580775at2"/>
<dbReference type="Gene3D" id="3.40.50.12780">
    <property type="entry name" value="N-terminal domain of ligase-like"/>
    <property type="match status" value="1"/>
</dbReference>
<dbReference type="SUPFAM" id="SSF56801">
    <property type="entry name" value="Acetyl-CoA synthetase-like"/>
    <property type="match status" value="1"/>
</dbReference>
<dbReference type="Gene3D" id="3.30.300.30">
    <property type="match status" value="1"/>
</dbReference>
<gene>
    <name evidence="2" type="ORF">KKC1_18230</name>
</gene>
<dbReference type="PANTHER" id="PTHR43845:SF1">
    <property type="entry name" value="BLR5969 PROTEIN"/>
    <property type="match status" value="1"/>
</dbReference>
<proteinExistence type="predicted"/>
<evidence type="ECO:0000259" key="1">
    <source>
        <dbReference type="Pfam" id="PF00501"/>
    </source>
</evidence>
<name>A0A1Z5HT12_9FIRM</name>
<dbReference type="GO" id="GO:0016874">
    <property type="term" value="F:ligase activity"/>
    <property type="evidence" value="ECO:0007669"/>
    <property type="project" value="UniProtKB-KW"/>
</dbReference>
<dbReference type="InterPro" id="IPR045851">
    <property type="entry name" value="AMP-bd_C_sf"/>
</dbReference>
<organism evidence="2 3">
    <name type="scientific">Calderihabitans maritimus</name>
    <dbReference type="NCBI Taxonomy" id="1246530"/>
    <lineage>
        <taxon>Bacteria</taxon>
        <taxon>Bacillati</taxon>
        <taxon>Bacillota</taxon>
        <taxon>Clostridia</taxon>
        <taxon>Neomoorellales</taxon>
        <taxon>Calderihabitantaceae</taxon>
        <taxon>Calderihabitans</taxon>
    </lineage>
</organism>
<dbReference type="Proteomes" id="UP000197032">
    <property type="component" value="Unassembled WGS sequence"/>
</dbReference>
<accession>A0A1Z5HT12</accession>
<dbReference type="AlphaFoldDB" id="A0A1Z5HT12"/>
<dbReference type="InterPro" id="IPR000873">
    <property type="entry name" value="AMP-dep_synth/lig_dom"/>
</dbReference>
<dbReference type="PANTHER" id="PTHR43845">
    <property type="entry name" value="BLR5969 PROTEIN"/>
    <property type="match status" value="1"/>
</dbReference>
<comment type="caution">
    <text evidence="2">The sequence shown here is derived from an EMBL/GenBank/DDBJ whole genome shotgun (WGS) entry which is preliminary data.</text>
</comment>
<keyword evidence="2" id="KW-0436">Ligase</keyword>
<dbReference type="RefSeq" id="WP_088553968.1">
    <property type="nucleotide sequence ID" value="NZ_BDGJ01000090.1"/>
</dbReference>